<proteinExistence type="predicted"/>
<feature type="compositionally biased region" description="Gly residues" evidence="5">
    <location>
        <begin position="191"/>
        <end position="201"/>
    </location>
</feature>
<dbReference type="Pfam" id="PF04438">
    <property type="entry name" value="zf-HIT"/>
    <property type="match status" value="1"/>
</dbReference>
<protein>
    <recommendedName>
        <fullName evidence="6">HIT-type domain-containing protein</fullName>
    </recommendedName>
</protein>
<accession>A0A177ABJ7</accession>
<evidence type="ECO:0000256" key="1">
    <source>
        <dbReference type="ARBA" id="ARBA00022723"/>
    </source>
</evidence>
<name>A0A177ABJ7_9PEZI</name>
<feature type="region of interest" description="Disordered" evidence="5">
    <location>
        <begin position="168"/>
        <end position="217"/>
    </location>
</feature>
<sequence length="279" mass="29784">MEPTTADLGGDGEVLDRSAKSQSPQNLDIPQTEVDHGNLEEVGEVSEATITKDQSPPKASLSSKVCGVCNDQQAKYKCSRCEIPYCSVACATLHRAVPCETPVTRNLTPLAAEPATQNGSIRPLPGTVAGSTQGNIFSVLESSQKLQSLFTMYPRLRSQLREIYSATLPPTDDPNTLESNNDHSFPQFQRGRGGGRGGMGRGNSRPGPWNSDRGTQDGIDALGKAKLEFGKPGEGVREYANLVLKLVAADGVDVARLVQDEVAEENATIIAQLLNGDAY</sequence>
<dbReference type="PANTHER" id="PTHR13483">
    <property type="entry name" value="BOX C_D SNORNA PROTEIN 1-RELATED"/>
    <property type="match status" value="1"/>
</dbReference>
<evidence type="ECO:0000256" key="4">
    <source>
        <dbReference type="PROSITE-ProRule" id="PRU00453"/>
    </source>
</evidence>
<feature type="region of interest" description="Disordered" evidence="5">
    <location>
        <begin position="1"/>
        <end position="60"/>
    </location>
</feature>
<keyword evidence="3" id="KW-0862">Zinc</keyword>
<evidence type="ECO:0000256" key="5">
    <source>
        <dbReference type="SAM" id="MobiDB-lite"/>
    </source>
</evidence>
<dbReference type="OrthoDB" id="18412at2759"/>
<dbReference type="SUPFAM" id="SSF144232">
    <property type="entry name" value="HIT/MYND zinc finger-like"/>
    <property type="match status" value="1"/>
</dbReference>
<dbReference type="Proteomes" id="UP000077154">
    <property type="component" value="Unassembled WGS sequence"/>
</dbReference>
<gene>
    <name evidence="7" type="ORF">VC83_03772</name>
</gene>
<dbReference type="InterPro" id="IPR007529">
    <property type="entry name" value="Znf_HIT"/>
</dbReference>
<dbReference type="eggNOG" id="ENOG502SF86">
    <property type="taxonomic scope" value="Eukaryota"/>
</dbReference>
<feature type="compositionally biased region" description="Polar residues" evidence="5">
    <location>
        <begin position="20"/>
        <end position="29"/>
    </location>
</feature>
<dbReference type="Gene3D" id="3.30.60.190">
    <property type="match status" value="1"/>
</dbReference>
<dbReference type="PROSITE" id="PS51083">
    <property type="entry name" value="ZF_HIT"/>
    <property type="match status" value="1"/>
</dbReference>
<feature type="compositionally biased region" description="Polar residues" evidence="5">
    <location>
        <begin position="173"/>
        <end position="187"/>
    </location>
</feature>
<dbReference type="AlphaFoldDB" id="A0A177ABJ7"/>
<dbReference type="GO" id="GO:0000463">
    <property type="term" value="P:maturation of LSU-rRNA from tricistronic rRNA transcript (SSU-rRNA, 5.8S rRNA, LSU-rRNA)"/>
    <property type="evidence" value="ECO:0007669"/>
    <property type="project" value="TreeGrafter"/>
</dbReference>
<dbReference type="GO" id="GO:0008270">
    <property type="term" value="F:zinc ion binding"/>
    <property type="evidence" value="ECO:0007669"/>
    <property type="project" value="UniProtKB-UniRule"/>
</dbReference>
<evidence type="ECO:0000313" key="7">
    <source>
        <dbReference type="EMBL" id="OAF59457.1"/>
    </source>
</evidence>
<keyword evidence="2 4" id="KW-0863">Zinc-finger</keyword>
<evidence type="ECO:0000256" key="2">
    <source>
        <dbReference type="ARBA" id="ARBA00022771"/>
    </source>
</evidence>
<dbReference type="InterPro" id="IPR051639">
    <property type="entry name" value="BCD1"/>
</dbReference>
<reference evidence="7" key="1">
    <citation type="submission" date="2016-03" db="EMBL/GenBank/DDBJ databases">
        <title>Updated assembly of Pseudogymnoascus destructans, the fungus causing white-nose syndrome of bats.</title>
        <authorList>
            <person name="Palmer J.M."/>
            <person name="Drees K.P."/>
            <person name="Foster J.T."/>
            <person name="Lindner D.L."/>
        </authorList>
    </citation>
    <scope>NUCLEOTIDE SEQUENCE [LARGE SCALE GENOMIC DNA]</scope>
    <source>
        <strain evidence="7">20631-21</strain>
    </source>
</reference>
<evidence type="ECO:0000259" key="6">
    <source>
        <dbReference type="PROSITE" id="PS51083"/>
    </source>
</evidence>
<dbReference type="CDD" id="cd23024">
    <property type="entry name" value="zf-HIT_ZNHIT2-3"/>
    <property type="match status" value="1"/>
</dbReference>
<evidence type="ECO:0000256" key="3">
    <source>
        <dbReference type="ARBA" id="ARBA00022833"/>
    </source>
</evidence>
<dbReference type="PANTHER" id="PTHR13483:SF11">
    <property type="entry name" value="ZINC FINGER HIT DOMAIN-CONTAINING PROTEIN 3"/>
    <property type="match status" value="1"/>
</dbReference>
<dbReference type="VEuPathDB" id="FungiDB:GMDG_07562"/>
<dbReference type="GO" id="GO:0070761">
    <property type="term" value="C:pre-snoRNP complex"/>
    <property type="evidence" value="ECO:0007669"/>
    <property type="project" value="TreeGrafter"/>
</dbReference>
<dbReference type="RefSeq" id="XP_024324740.1">
    <property type="nucleotide sequence ID" value="XM_024467415.1"/>
</dbReference>
<dbReference type="GO" id="GO:0005634">
    <property type="term" value="C:nucleus"/>
    <property type="evidence" value="ECO:0007669"/>
    <property type="project" value="TreeGrafter"/>
</dbReference>
<dbReference type="GO" id="GO:0048254">
    <property type="term" value="P:snoRNA localization"/>
    <property type="evidence" value="ECO:0007669"/>
    <property type="project" value="TreeGrafter"/>
</dbReference>
<dbReference type="GO" id="GO:0000492">
    <property type="term" value="P:box C/D snoRNP assembly"/>
    <property type="evidence" value="ECO:0007669"/>
    <property type="project" value="TreeGrafter"/>
</dbReference>
<organism evidence="7">
    <name type="scientific">Pseudogymnoascus destructans</name>
    <dbReference type="NCBI Taxonomy" id="655981"/>
    <lineage>
        <taxon>Eukaryota</taxon>
        <taxon>Fungi</taxon>
        <taxon>Dikarya</taxon>
        <taxon>Ascomycota</taxon>
        <taxon>Pezizomycotina</taxon>
        <taxon>Leotiomycetes</taxon>
        <taxon>Thelebolales</taxon>
        <taxon>Thelebolaceae</taxon>
        <taxon>Pseudogymnoascus</taxon>
    </lineage>
</organism>
<feature type="domain" description="HIT-type" evidence="6">
    <location>
        <begin position="66"/>
        <end position="99"/>
    </location>
</feature>
<dbReference type="GeneID" id="36286846"/>
<dbReference type="EMBL" id="KV441393">
    <property type="protein sequence ID" value="OAF59457.1"/>
    <property type="molecule type" value="Genomic_DNA"/>
</dbReference>
<keyword evidence="1" id="KW-0479">Metal-binding</keyword>